<evidence type="ECO:0000256" key="2">
    <source>
        <dbReference type="SAM" id="SignalP"/>
    </source>
</evidence>
<keyword evidence="2" id="KW-0732">Signal</keyword>
<sequence>MSGRTLARLLAFVLIAGPAASSSSSAQPVPALRMPGAGRVAAVIETRQRDGFDQRIRYEGGDGRNHAEIALRTETGDLLLAFPPRLAKPSEFGIAGEIAVRFPGEAMRVVAPRRNAYGPVGLALGLDCLYAWQWFERPRAGAQVARSDGLFGVSDPSAPRRALSLRIRLCRTAQASLDQLVAAVERLTIALPGDGTARPAPAPLPRRRPPPRPAPEARQAPPPQRPPQERPSQERPSQERSTQERPAPQRPAPPERPQAEPAPGRPTVPIPPAESGRRYLAPRSQEPRAPEIPPAPEAAPRSGTQRYITDGPQPAEPPGGTPTPSPAPNAVPGRGTGETLSRDLPPEAYRPPPERSPGR</sequence>
<organism evidence="3 4">
    <name type="scientific">Methylobacterium terricola</name>
    <dbReference type="NCBI Taxonomy" id="2583531"/>
    <lineage>
        <taxon>Bacteria</taxon>
        <taxon>Pseudomonadati</taxon>
        <taxon>Pseudomonadota</taxon>
        <taxon>Alphaproteobacteria</taxon>
        <taxon>Hyphomicrobiales</taxon>
        <taxon>Methylobacteriaceae</taxon>
        <taxon>Methylobacterium</taxon>
    </lineage>
</organism>
<dbReference type="RefSeq" id="WP_139037011.1">
    <property type="nucleotide sequence ID" value="NZ_VDDA01000007.1"/>
</dbReference>
<evidence type="ECO:0000256" key="1">
    <source>
        <dbReference type="SAM" id="MobiDB-lite"/>
    </source>
</evidence>
<gene>
    <name evidence="3" type="ORF">FF100_17765</name>
</gene>
<name>A0A5C4LEG0_9HYPH</name>
<feature type="compositionally biased region" description="Pro residues" evidence="1">
    <location>
        <begin position="314"/>
        <end position="329"/>
    </location>
</feature>
<feature type="compositionally biased region" description="Basic and acidic residues" evidence="1">
    <location>
        <begin position="227"/>
        <end position="243"/>
    </location>
</feature>
<comment type="caution">
    <text evidence="3">The sequence shown here is derived from an EMBL/GenBank/DDBJ whole genome shotgun (WGS) entry which is preliminary data.</text>
</comment>
<feature type="chain" id="PRO_5022853525" description="Cellulose biosynthesis protein BcsN" evidence="2">
    <location>
        <begin position="27"/>
        <end position="359"/>
    </location>
</feature>
<dbReference type="Proteomes" id="UP000305267">
    <property type="component" value="Unassembled WGS sequence"/>
</dbReference>
<evidence type="ECO:0000313" key="4">
    <source>
        <dbReference type="Proteomes" id="UP000305267"/>
    </source>
</evidence>
<dbReference type="Pfam" id="PF17038">
    <property type="entry name" value="CBP_BcsN"/>
    <property type="match status" value="1"/>
</dbReference>
<protein>
    <recommendedName>
        <fullName evidence="5">Cellulose biosynthesis protein BcsN</fullName>
    </recommendedName>
</protein>
<proteinExistence type="predicted"/>
<evidence type="ECO:0008006" key="5">
    <source>
        <dbReference type="Google" id="ProtNLM"/>
    </source>
</evidence>
<dbReference type="EMBL" id="VDDA01000007">
    <property type="protein sequence ID" value="TNC12082.1"/>
    <property type="molecule type" value="Genomic_DNA"/>
</dbReference>
<feature type="signal peptide" evidence="2">
    <location>
        <begin position="1"/>
        <end position="26"/>
    </location>
</feature>
<dbReference type="OrthoDB" id="7988083at2"/>
<reference evidence="3 4" key="1">
    <citation type="submission" date="2019-06" db="EMBL/GenBank/DDBJ databases">
        <title>Genome of Methylobacterium sp. 17Sr1-39.</title>
        <authorList>
            <person name="Seo T."/>
        </authorList>
    </citation>
    <scope>NUCLEOTIDE SEQUENCE [LARGE SCALE GENOMIC DNA]</scope>
    <source>
        <strain evidence="3 4">17Sr1-39</strain>
    </source>
</reference>
<feature type="compositionally biased region" description="Pro residues" evidence="1">
    <location>
        <begin position="263"/>
        <end position="272"/>
    </location>
</feature>
<keyword evidence="4" id="KW-1185">Reference proteome</keyword>
<accession>A0A5C4LEG0</accession>
<evidence type="ECO:0000313" key="3">
    <source>
        <dbReference type="EMBL" id="TNC12082.1"/>
    </source>
</evidence>
<dbReference type="AlphaFoldDB" id="A0A5C4LEG0"/>
<feature type="region of interest" description="Disordered" evidence="1">
    <location>
        <begin position="192"/>
        <end position="359"/>
    </location>
</feature>
<dbReference type="InterPro" id="IPR031482">
    <property type="entry name" value="CBP_BcsN"/>
</dbReference>